<organism evidence="3 4">
    <name type="scientific">Oryzicola mucosus</name>
    <dbReference type="NCBI Taxonomy" id="2767425"/>
    <lineage>
        <taxon>Bacteria</taxon>
        <taxon>Pseudomonadati</taxon>
        <taxon>Pseudomonadota</taxon>
        <taxon>Alphaproteobacteria</taxon>
        <taxon>Hyphomicrobiales</taxon>
        <taxon>Phyllobacteriaceae</taxon>
        <taxon>Oryzicola</taxon>
    </lineage>
</organism>
<comment type="caution">
    <text evidence="3">The sequence shown here is derived from an EMBL/GenBank/DDBJ whole genome shotgun (WGS) entry which is preliminary data.</text>
</comment>
<dbReference type="AlphaFoldDB" id="A0A8J6PS84"/>
<dbReference type="InterPro" id="IPR036390">
    <property type="entry name" value="WH_DNA-bd_sf"/>
</dbReference>
<sequence length="201" mass="22131">MPKAKVNKAPTKSKTAKTTGGLAKPFAPPVTVSHPELLVDGSDDRFRGLIYLFVEVLGRLSMCREAFGRSIGLTGSQFAVLVGVAYREETQGVTIKRLSQYIHLAPTHVTTEVGRLMRKGLLVKSAADDDRRSVLVRLTKEGREAVSSVNQFVRRVNDILFEGVTSEDVDNAENLFDRLSRNSEFAIADLKVAQRGSRIKS</sequence>
<evidence type="ECO:0000313" key="4">
    <source>
        <dbReference type="Proteomes" id="UP000643405"/>
    </source>
</evidence>
<dbReference type="InterPro" id="IPR039422">
    <property type="entry name" value="MarR/SlyA-like"/>
</dbReference>
<feature type="domain" description="HTH marR-type" evidence="2">
    <location>
        <begin position="43"/>
        <end position="181"/>
    </location>
</feature>
<dbReference type="GO" id="GO:0003677">
    <property type="term" value="F:DNA binding"/>
    <property type="evidence" value="ECO:0007669"/>
    <property type="project" value="UniProtKB-KW"/>
</dbReference>
<proteinExistence type="predicted"/>
<accession>A0A8J6PS84</accession>
<dbReference type="RefSeq" id="WP_188166890.1">
    <property type="nucleotide sequence ID" value="NZ_JACVVX010000014.1"/>
</dbReference>
<dbReference type="Proteomes" id="UP000643405">
    <property type="component" value="Unassembled WGS sequence"/>
</dbReference>
<protein>
    <submittedName>
        <fullName evidence="3">Winged helix DNA-binding protein</fullName>
    </submittedName>
</protein>
<dbReference type="Gene3D" id="1.10.10.10">
    <property type="entry name" value="Winged helix-like DNA-binding domain superfamily/Winged helix DNA-binding domain"/>
    <property type="match status" value="1"/>
</dbReference>
<dbReference type="SMART" id="SM00347">
    <property type="entry name" value="HTH_MARR"/>
    <property type="match status" value="1"/>
</dbReference>
<dbReference type="PANTHER" id="PTHR33164:SF43">
    <property type="entry name" value="HTH-TYPE TRANSCRIPTIONAL REPRESSOR YETL"/>
    <property type="match status" value="1"/>
</dbReference>
<gene>
    <name evidence="3" type="ORF">ICI42_22695</name>
</gene>
<dbReference type="PROSITE" id="PS50995">
    <property type="entry name" value="HTH_MARR_2"/>
    <property type="match status" value="1"/>
</dbReference>
<keyword evidence="4" id="KW-1185">Reference proteome</keyword>
<dbReference type="EMBL" id="JACVVX010000014">
    <property type="protein sequence ID" value="MBD0417450.1"/>
    <property type="molecule type" value="Genomic_DNA"/>
</dbReference>
<dbReference type="GO" id="GO:0003700">
    <property type="term" value="F:DNA-binding transcription factor activity"/>
    <property type="evidence" value="ECO:0007669"/>
    <property type="project" value="InterPro"/>
</dbReference>
<evidence type="ECO:0000313" key="3">
    <source>
        <dbReference type="EMBL" id="MBD0417450.1"/>
    </source>
</evidence>
<evidence type="ECO:0000256" key="1">
    <source>
        <dbReference type="SAM" id="MobiDB-lite"/>
    </source>
</evidence>
<dbReference type="PANTHER" id="PTHR33164">
    <property type="entry name" value="TRANSCRIPTIONAL REGULATOR, MARR FAMILY"/>
    <property type="match status" value="1"/>
</dbReference>
<dbReference type="Pfam" id="PF12802">
    <property type="entry name" value="MarR_2"/>
    <property type="match status" value="1"/>
</dbReference>
<keyword evidence="3" id="KW-0238">DNA-binding</keyword>
<feature type="compositionally biased region" description="Low complexity" evidence="1">
    <location>
        <begin position="8"/>
        <end position="20"/>
    </location>
</feature>
<feature type="region of interest" description="Disordered" evidence="1">
    <location>
        <begin position="1"/>
        <end position="20"/>
    </location>
</feature>
<dbReference type="InterPro" id="IPR000835">
    <property type="entry name" value="HTH_MarR-typ"/>
</dbReference>
<dbReference type="SUPFAM" id="SSF46785">
    <property type="entry name" value="Winged helix' DNA-binding domain"/>
    <property type="match status" value="1"/>
</dbReference>
<dbReference type="PRINTS" id="PR00598">
    <property type="entry name" value="HTHMARR"/>
</dbReference>
<reference evidence="3" key="1">
    <citation type="submission" date="2020-09" db="EMBL/GenBank/DDBJ databases">
        <title>Genome seq and assembly of Tianweitania sp.</title>
        <authorList>
            <person name="Chhetri G."/>
        </authorList>
    </citation>
    <scope>NUCLEOTIDE SEQUENCE</scope>
    <source>
        <strain evidence="3">Rool2</strain>
    </source>
</reference>
<dbReference type="InterPro" id="IPR036388">
    <property type="entry name" value="WH-like_DNA-bd_sf"/>
</dbReference>
<name>A0A8J6PS84_9HYPH</name>
<evidence type="ECO:0000259" key="2">
    <source>
        <dbReference type="PROSITE" id="PS50995"/>
    </source>
</evidence>
<dbReference type="GO" id="GO:0006950">
    <property type="term" value="P:response to stress"/>
    <property type="evidence" value="ECO:0007669"/>
    <property type="project" value="TreeGrafter"/>
</dbReference>